<dbReference type="PROSITE" id="PS51455">
    <property type="entry name" value="PIPK"/>
    <property type="match status" value="1"/>
</dbReference>
<proteinExistence type="predicted"/>
<dbReference type="Gene3D" id="3.30.810.10">
    <property type="entry name" value="2-Layer Sandwich"/>
    <property type="match status" value="1"/>
</dbReference>
<keyword evidence="2" id="KW-0812">Transmembrane</keyword>
<dbReference type="InterPro" id="IPR027483">
    <property type="entry name" value="PInositol-4-P-4/5-kinase_C_sf"/>
</dbReference>
<dbReference type="InterPro" id="IPR002498">
    <property type="entry name" value="PInositol-4-P-4/5-kinase_core"/>
</dbReference>
<sequence length="575" mass="63738">MGCTHSGIPRHQAKRSDVPTDELAQLVHFGSWMLEEGAKKDLVFLLLLIAGARGTMGSALMIRFANAFRKVRDDYALNHTDQAPPGEVEAIDRQRFAALQQIARSQLKRHWKRYRKVGEEKNFRKLRVELPKSKPSRDFKIMQKMKSSASVVEGILTRDGRTMSDLEHITLETESVACSFEEAASPAERVVTSLPIIIQAVHHIEIAIAPLLSAVEEVCGSEPFLQPGDVERCSYEIPAGGCAFCTESPGAVCLPFQAFGVSLLHGMCQGRAGVTPDVLLEELGDPAQPIRVLSTNSKSGEMFFISQSGKFIIKSISDAEGKGLEAILPSYVSHLAGEEGSILGLYVGLYRIDMGSGLGQRYFTIMRSVFDSPVQMSKMYDLKGSTHHRRVKDDSEKVRKDEDWISDKCRLDVSPEDAASLEKMHGRDTAFLSEFSIIDFSVLIGIAEIHEPSEIPPHAWQSVDKTQCYFIGIVDVLIEYGLRKRLEHLLHTVKGVGQTASVTDPNSYAKRQRRFFREHVLPECEGLLDRSETVHGLRQQGSPHYTHADGTQSAAAPELAKVAMSPEFLGKTVDF</sequence>
<keyword evidence="1" id="KW-0067">ATP-binding</keyword>
<dbReference type="Proteomes" id="UP000604046">
    <property type="component" value="Unassembled WGS sequence"/>
</dbReference>
<protein>
    <submittedName>
        <fullName evidence="4">PIP5KL1 protein</fullName>
    </submittedName>
</protein>
<evidence type="ECO:0000256" key="1">
    <source>
        <dbReference type="PROSITE-ProRule" id="PRU00781"/>
    </source>
</evidence>
<keyword evidence="1" id="KW-0808">Transferase</keyword>
<dbReference type="GO" id="GO:0046854">
    <property type="term" value="P:phosphatidylinositol phosphate biosynthetic process"/>
    <property type="evidence" value="ECO:0007669"/>
    <property type="project" value="TreeGrafter"/>
</dbReference>
<dbReference type="SMART" id="SM00330">
    <property type="entry name" value="PIPKc"/>
    <property type="match status" value="1"/>
</dbReference>
<evidence type="ECO:0000256" key="2">
    <source>
        <dbReference type="SAM" id="Phobius"/>
    </source>
</evidence>
<dbReference type="GO" id="GO:0016308">
    <property type="term" value="F:1-phosphatidylinositol-4-phosphate 5-kinase activity"/>
    <property type="evidence" value="ECO:0007669"/>
    <property type="project" value="TreeGrafter"/>
</dbReference>
<keyword evidence="5" id="KW-1185">Reference proteome</keyword>
<keyword evidence="1" id="KW-0418">Kinase</keyword>
<dbReference type="GO" id="GO:0005886">
    <property type="term" value="C:plasma membrane"/>
    <property type="evidence" value="ECO:0007669"/>
    <property type="project" value="TreeGrafter"/>
</dbReference>
<dbReference type="InterPro" id="IPR023610">
    <property type="entry name" value="PInositol-4/5-P-5/4-kinase"/>
</dbReference>
<keyword evidence="1" id="KW-0547">Nucleotide-binding</keyword>
<evidence type="ECO:0000313" key="5">
    <source>
        <dbReference type="Proteomes" id="UP000604046"/>
    </source>
</evidence>
<dbReference type="CDD" id="cd00139">
    <property type="entry name" value="PIPKc"/>
    <property type="match status" value="1"/>
</dbReference>
<evidence type="ECO:0000313" key="4">
    <source>
        <dbReference type="EMBL" id="CAE7391313.1"/>
    </source>
</evidence>
<dbReference type="Pfam" id="PF01504">
    <property type="entry name" value="PIP5K"/>
    <property type="match status" value="2"/>
</dbReference>
<dbReference type="AlphaFoldDB" id="A0A812QKD4"/>
<keyword evidence="2" id="KW-0472">Membrane</keyword>
<feature type="transmembrane region" description="Helical" evidence="2">
    <location>
        <begin position="42"/>
        <end position="62"/>
    </location>
</feature>
<gene>
    <name evidence="4" type="primary">PIP5KL1</name>
    <name evidence="4" type="ORF">SNAT2548_LOCUS21326</name>
</gene>
<dbReference type="PANTHER" id="PTHR23086">
    <property type="entry name" value="PHOSPHATIDYLINOSITOL-4-PHOSPHATE 5-KINASE"/>
    <property type="match status" value="1"/>
</dbReference>
<feature type="domain" description="PIPK" evidence="3">
    <location>
        <begin position="184"/>
        <end position="520"/>
    </location>
</feature>
<keyword evidence="2" id="KW-1133">Transmembrane helix</keyword>
<dbReference type="InterPro" id="IPR027484">
    <property type="entry name" value="PInositol-4-P-5-kinase_N"/>
</dbReference>
<dbReference type="GO" id="GO:0005524">
    <property type="term" value="F:ATP binding"/>
    <property type="evidence" value="ECO:0007669"/>
    <property type="project" value="UniProtKB-UniRule"/>
</dbReference>
<dbReference type="Gene3D" id="3.30.800.10">
    <property type="entry name" value="Phosphatidylinositol Phosphate Kinase II Beta"/>
    <property type="match status" value="1"/>
</dbReference>
<dbReference type="SUPFAM" id="SSF56104">
    <property type="entry name" value="SAICAR synthase-like"/>
    <property type="match status" value="1"/>
</dbReference>
<evidence type="ECO:0000259" key="3">
    <source>
        <dbReference type="PROSITE" id="PS51455"/>
    </source>
</evidence>
<accession>A0A812QKD4</accession>
<organism evidence="4 5">
    <name type="scientific">Symbiodinium natans</name>
    <dbReference type="NCBI Taxonomy" id="878477"/>
    <lineage>
        <taxon>Eukaryota</taxon>
        <taxon>Sar</taxon>
        <taxon>Alveolata</taxon>
        <taxon>Dinophyceae</taxon>
        <taxon>Suessiales</taxon>
        <taxon>Symbiodiniaceae</taxon>
        <taxon>Symbiodinium</taxon>
    </lineage>
</organism>
<reference evidence="4" key="1">
    <citation type="submission" date="2021-02" db="EMBL/GenBank/DDBJ databases">
        <authorList>
            <person name="Dougan E. K."/>
            <person name="Rhodes N."/>
            <person name="Thang M."/>
            <person name="Chan C."/>
        </authorList>
    </citation>
    <scope>NUCLEOTIDE SEQUENCE</scope>
</reference>
<comment type="caution">
    <text evidence="4">The sequence shown here is derived from an EMBL/GenBank/DDBJ whole genome shotgun (WGS) entry which is preliminary data.</text>
</comment>
<name>A0A812QKD4_9DINO</name>
<dbReference type="PANTHER" id="PTHR23086:SF8">
    <property type="entry name" value="PHOSPHATIDYLINOSITOL 5-PHOSPHATE 4-KINASE, ISOFORM A"/>
    <property type="match status" value="1"/>
</dbReference>
<dbReference type="OrthoDB" id="426908at2759"/>
<dbReference type="EMBL" id="CAJNDS010002247">
    <property type="protein sequence ID" value="CAE7391313.1"/>
    <property type="molecule type" value="Genomic_DNA"/>
</dbReference>